<dbReference type="AlphaFoldDB" id="A0A197KAT0"/>
<dbReference type="STRING" id="1314771.A0A197KAT0"/>
<evidence type="ECO:0000313" key="4">
    <source>
        <dbReference type="Proteomes" id="UP000078512"/>
    </source>
</evidence>
<accession>A0A197KAT0</accession>
<dbReference type="EMBL" id="KV442020">
    <property type="protein sequence ID" value="OAQ33796.1"/>
    <property type="molecule type" value="Genomic_DNA"/>
</dbReference>
<sequence>MDIFQASWPFNDTKTPTTPTYVSSRFDMPRPSLYSQLARPKAEQEFLQALIAPLDGRPSDGLSPQDPFQVIYRHLHEKHYIDRLIHAFYHRPTRSQQLSSSPADLGRIAFHNKVRVIYPRPSEIGQAIDQVRALSTKEPAPLLLYLLTSPELRFRLCMIAHLIEVTFNIGNGTWNGESPRHLTREDSDYALQKLQDLFQELFQKPDEQASLRRFLTILHEWVSTTVDVDEEEVTETESDQSRHFEDESAANRFKLRIPHIVKEIFPSWSPILYEMQNIKVSAIGDIRLHHEVSDLYRFLFLSLDNRNLAFATDWVNEARNVLSPIQGTLSSEKYRGPAHRLMREVVCMTDQLWEGGGATDTSLAAEKCLTILIQKSLQGSTGLADSGAGVGSNVSWDVMRDFEILIQAASRNIAPIPLPSIVWKRPNSEVIMDAAVLEFPHLMPSNIHLNTTTAYDRQTNKSCRLWHLKISGLEVEAKKVAYSYTSKSFLGGNMMDEGELDLVIPPNCLDIDVSFVLTPPVVRRGTVTALRAAVDTIGHRHPIASAARENLFTTSLESQNNELSRRRSISRTRLGTMASFPRAVRFSDTTALAADVGRAAARTGVRIRQQVQETITEDFWSATREIISRFLYPNRPYTPSAQSQQQQRQIIPRADSSSVARLAAQDRMTLGRPRRRLSIGNGSIGAIGPLGPISPRLTVELPTATAAPATTGTGPPVFPDTQTPAYYDLVVEPVGMAHRKFVELKECRINLRHLNVDVTETQHPVLQMVSHPIMVRKLRKAVERTLREMMVELVNTVNTGVEQIMESTREPPQDDVEEVLERPRRRESAASIPQQSYEPAPKSPSGGIVTAMPLYSRVY</sequence>
<dbReference type="PANTHER" id="PTHR31138">
    <property type="entry name" value="CHROMOSOME 19, WHOLE GENOME SHOTGUN SEQUENCE"/>
    <property type="match status" value="1"/>
</dbReference>
<evidence type="ECO:0000313" key="3">
    <source>
        <dbReference type="EMBL" id="OAQ33796.1"/>
    </source>
</evidence>
<feature type="region of interest" description="Disordered" evidence="1">
    <location>
        <begin position="803"/>
        <end position="849"/>
    </location>
</feature>
<dbReference type="PANTHER" id="PTHR31138:SF1">
    <property type="entry name" value="PDZ DOMAIN-CONTAINING PROTEIN"/>
    <property type="match status" value="1"/>
</dbReference>
<dbReference type="Proteomes" id="UP000078512">
    <property type="component" value="Unassembled WGS sequence"/>
</dbReference>
<keyword evidence="4" id="KW-1185">Reference proteome</keyword>
<dbReference type="Pfam" id="PF19343">
    <property type="entry name" value="HAM1_N"/>
    <property type="match status" value="1"/>
</dbReference>
<dbReference type="OrthoDB" id="19394at2759"/>
<feature type="compositionally biased region" description="Basic and acidic residues" evidence="1">
    <location>
        <begin position="819"/>
        <end position="828"/>
    </location>
</feature>
<proteinExistence type="predicted"/>
<feature type="domain" description="HAM1-like N-terminal" evidence="2">
    <location>
        <begin position="184"/>
        <end position="515"/>
    </location>
</feature>
<evidence type="ECO:0000256" key="1">
    <source>
        <dbReference type="SAM" id="MobiDB-lite"/>
    </source>
</evidence>
<organism evidence="3 4">
    <name type="scientific">Linnemannia elongata AG-77</name>
    <dbReference type="NCBI Taxonomy" id="1314771"/>
    <lineage>
        <taxon>Eukaryota</taxon>
        <taxon>Fungi</taxon>
        <taxon>Fungi incertae sedis</taxon>
        <taxon>Mucoromycota</taxon>
        <taxon>Mortierellomycotina</taxon>
        <taxon>Mortierellomycetes</taxon>
        <taxon>Mortierellales</taxon>
        <taxon>Mortierellaceae</taxon>
        <taxon>Linnemannia</taxon>
    </lineage>
</organism>
<protein>
    <recommendedName>
        <fullName evidence="2">HAM1-like N-terminal domain-containing protein</fullName>
    </recommendedName>
</protein>
<dbReference type="InterPro" id="IPR045967">
    <property type="entry name" value="HAM1-like_N"/>
</dbReference>
<gene>
    <name evidence="3" type="ORF">K457DRAFT_14998</name>
</gene>
<name>A0A197KAT0_9FUNG</name>
<reference evidence="3 4" key="1">
    <citation type="submission" date="2016-05" db="EMBL/GenBank/DDBJ databases">
        <title>Genome sequencing reveals origins of a unique bacterial endosymbiosis in the earliest lineages of terrestrial Fungi.</title>
        <authorList>
            <consortium name="DOE Joint Genome Institute"/>
            <person name="Uehling J."/>
            <person name="Gryganskyi A."/>
            <person name="Hameed K."/>
            <person name="Tschaplinski T."/>
            <person name="Misztal P."/>
            <person name="Wu S."/>
            <person name="Desiro A."/>
            <person name="Vande Pol N."/>
            <person name="Du Z.-Y."/>
            <person name="Zienkiewicz A."/>
            <person name="Zienkiewicz K."/>
            <person name="Morin E."/>
            <person name="Tisserant E."/>
            <person name="Splivallo R."/>
            <person name="Hainaut M."/>
            <person name="Henrissat B."/>
            <person name="Ohm R."/>
            <person name="Kuo A."/>
            <person name="Yan J."/>
            <person name="Lipzen A."/>
            <person name="Nolan M."/>
            <person name="Labutti K."/>
            <person name="Barry K."/>
            <person name="Goldstein A."/>
            <person name="Labbe J."/>
            <person name="Schadt C."/>
            <person name="Tuskan G."/>
            <person name="Grigoriev I."/>
            <person name="Martin F."/>
            <person name="Vilgalys R."/>
            <person name="Bonito G."/>
        </authorList>
    </citation>
    <scope>NUCLEOTIDE SEQUENCE [LARGE SCALE GENOMIC DNA]</scope>
    <source>
        <strain evidence="3 4">AG-77</strain>
    </source>
</reference>
<evidence type="ECO:0000259" key="2">
    <source>
        <dbReference type="Pfam" id="PF19343"/>
    </source>
</evidence>